<dbReference type="Proteomes" id="UP000013827">
    <property type="component" value="Unassembled WGS sequence"/>
</dbReference>
<evidence type="ECO:0000313" key="4">
    <source>
        <dbReference type="EnsemblProtists" id="EOD04827"/>
    </source>
</evidence>
<keyword evidence="2" id="KW-0472">Membrane</keyword>
<dbReference type="STRING" id="2903.R1B6R5"/>
<dbReference type="Gene3D" id="3.10.100.10">
    <property type="entry name" value="Mannose-Binding Protein A, subunit A"/>
    <property type="match status" value="1"/>
</dbReference>
<dbReference type="InterPro" id="IPR001304">
    <property type="entry name" value="C-type_lectin-like"/>
</dbReference>
<dbReference type="PROSITE" id="PS50041">
    <property type="entry name" value="C_TYPE_LECTIN_2"/>
    <property type="match status" value="1"/>
</dbReference>
<dbReference type="GO" id="GO:0006487">
    <property type="term" value="P:protein N-linked glycosylation"/>
    <property type="evidence" value="ECO:0007669"/>
    <property type="project" value="TreeGrafter"/>
</dbReference>
<sequence length="1877" mass="204059">MAACHCFSLCNTTEVHSFLTLRPDTVVDESSVWFAYLSHVYAGPPALPFDLSRLNFFYANDHAWPPDVEWPMSPCRWNDHGDVLSSRSLPRPLCPAAQCARWTSNAHNTTRRRSHSLGWLSWVPLPNLDGGTRGTAIFAYPFGHGAAAASESTAIARTRHLLGHEAYVDGEWLEAIGLYLGRGPVIRTDDRGYWQNRGRWLEGANEYGVWFYKAAGSGIWLNAGRTHTIFHRLRPNSSLERRWRADALINHTAREVQWRRAPRRGEHFPMLGADLNLDTVQVQFRDVSWSSSRPYAEVVCTAPGCMHAPAAQAPAPIGACPAVVELRRGFAHSLPCRCPAVGTFGRTVRGRVREEPTLRCAPVNGTLRHALPRLAAAHSHTSASATESGVVVDQREPNLNAASPLRSSAATTTSSCAAALQGASWGYGGYLHSIVQRQAAFALEGRVARPLLLHAAMRGDAAWRRMVLQKWRPSAASGVLNTSHQHAEERAGFNCSHRCRGRHLDCFLEHSPTSPNTSSPEPPCTTSPRRRRERVHGKVSSAAVGPLSPPAVVSTSPPAPDAARHEADARGVLRGEFWAVARAVERLLRPTPWLAHRLERTAARVGLRAAPRPWLAMHLRRGDSCRDGRRSGRVCANGTVYAAAAVEMQRAHGFRSLVVATDSAAALAELEGALPRAGWRAEATRAEVQTEARAEEGRAEKFGGRGAAPRLRVHGLLATGSAARDSWQHAAAKVRIEAEWAGGRLDPWSDFEAVLLDVLTLAGADGFVGKYTSNLDRMVLELMAARRGVMPPHKSLDAPWCFGGMGRTPHTAKGTFVCHAPLAGTEAAVERAAQEEALRAWAAREPSRRAAGADAQALLVANEREHITMGPPPSRFVSSELQGQILAIKTSARVSFVRDLSEHAQRDLGVHVDLWRSSLELSKACMLAAFGSYHLTAEPSTHWGCADLCGPNATLACVQSSEENEYVARLAADAGVTWFWIGNYQRPAEAEPGGGWDVCQSGETANFVNWDKFEPNNYRGAEECALMIDGLWHDGHCYLEFPCLCKSGANPSPEYMAFAEVERERDKSLRAAAPVLHYMALALCSAVSGLSLVWALVCLFRDVRRKHEQSAGAGLEMVQSDAGLGPHDQRVHASLLSCDVMLLRCSWLRSRPPGYVLPRRQDLPPEALFPPKEAAALFARQDRSACALTYGWSTPHHPDPSGENLQHIVSFLNSPTGHDFVALFWDQASLKDAAGVRTDEEAKIFAASLAVMAGLYASPRCVTVLRLTNIPEPPEWGKRSVCLFDLKKGIGEQAILAALGSFGAIETYELDIAPAIVRFTTREAALAAVAAGAEQLCKGIGMLYNMRPYEQRGWCHGESNFAKIILGTQSELGLGSAGHAPKMIDVLDEQPVTLTSAPAPDAFRAQFEETVEGSEERVIAFTGKGDQDKVVDMYVSYYTSVVFEERARQRMREQRAAADRRKRRVRLVAFGGGLAVWLASLAVLVVGTLLNSLIAPTIISIMGSAFVWGLLLMLLAVLPTDEDLVRGLSVYLVLLLLLLGWLWGGVLGAFAVSIAAADSSWPFYLSGAAILLTALALRPSARRYLQARLARLGASGGGDDAQLAALAALSGGGEKALARAQAAFRLLPFDQLRGADELPGGGVAGGAGVALRERAVAASLGAEHSVFVSHSWHDSREGKWAALQQWAVSDTAKRGTAPLLWLDAACVAPEDAGALELLPLLVSGCQRFLILAGPTYANRRARKRPLWCVVELFCFLKNGGDIDRVTVLPVVEASNEADEAAADATTALQRELGRFSVERARCSQERDTQKLLGCIAAGFGKYESFNQVVRRIFSDQASSIFGVAGPRMPFELEPLEMEEQLRHAAHVIQRHVRHFIA</sequence>
<dbReference type="InterPro" id="IPR016187">
    <property type="entry name" value="CTDL_fold"/>
</dbReference>
<dbReference type="PaxDb" id="2903-EOD04827"/>
<evidence type="ECO:0000256" key="2">
    <source>
        <dbReference type="SAM" id="Phobius"/>
    </source>
</evidence>
<dbReference type="KEGG" id="ehx:EMIHUDRAFT_107508"/>
<dbReference type="GeneID" id="17250966"/>
<dbReference type="RefSeq" id="XP_005757256.1">
    <property type="nucleotide sequence ID" value="XM_005757199.1"/>
</dbReference>
<evidence type="ECO:0000259" key="3">
    <source>
        <dbReference type="PROSITE" id="PS50041"/>
    </source>
</evidence>
<feature type="compositionally biased region" description="Basic residues" evidence="1">
    <location>
        <begin position="528"/>
        <end position="537"/>
    </location>
</feature>
<evidence type="ECO:0000313" key="5">
    <source>
        <dbReference type="Proteomes" id="UP000013827"/>
    </source>
</evidence>
<dbReference type="SUPFAM" id="SSF56436">
    <property type="entry name" value="C-type lectin-like"/>
    <property type="match status" value="1"/>
</dbReference>
<name>A0A0D3I0P2_EMIH1</name>
<keyword evidence="2" id="KW-0812">Transmembrane</keyword>
<dbReference type="PANTHER" id="PTHR13132">
    <property type="entry name" value="ALPHA- 1,6 -FUCOSYLTRANSFERASE"/>
    <property type="match status" value="1"/>
</dbReference>
<dbReference type="PANTHER" id="PTHR13132:SF34">
    <property type="entry name" value="O-FUCOSYLTRANSFERASE FAMILY PROTEIN"/>
    <property type="match status" value="1"/>
</dbReference>
<keyword evidence="5" id="KW-1185">Reference proteome</keyword>
<dbReference type="EnsemblProtists" id="EOD04827">
    <property type="protein sequence ID" value="EOD04827"/>
    <property type="gene ID" value="EMIHUDRAFT_107508"/>
</dbReference>
<dbReference type="CDD" id="cd00037">
    <property type="entry name" value="CLECT"/>
    <property type="match status" value="1"/>
</dbReference>
<accession>A0A0D3I0P2</accession>
<evidence type="ECO:0000256" key="1">
    <source>
        <dbReference type="SAM" id="MobiDB-lite"/>
    </source>
</evidence>
<organism evidence="4 5">
    <name type="scientific">Emiliania huxleyi (strain CCMP1516)</name>
    <dbReference type="NCBI Taxonomy" id="280463"/>
    <lineage>
        <taxon>Eukaryota</taxon>
        <taxon>Haptista</taxon>
        <taxon>Haptophyta</taxon>
        <taxon>Prymnesiophyceae</taxon>
        <taxon>Isochrysidales</taxon>
        <taxon>Noelaerhabdaceae</taxon>
        <taxon>Emiliania</taxon>
    </lineage>
</organism>
<dbReference type="Pfam" id="PF00059">
    <property type="entry name" value="Lectin_C"/>
    <property type="match status" value="1"/>
</dbReference>
<dbReference type="InterPro" id="IPR016186">
    <property type="entry name" value="C-type_lectin-like/link_sf"/>
</dbReference>
<feature type="transmembrane region" description="Helical" evidence="2">
    <location>
        <begin position="1493"/>
        <end position="1518"/>
    </location>
</feature>
<reference evidence="4" key="2">
    <citation type="submission" date="2024-10" db="UniProtKB">
        <authorList>
            <consortium name="EnsemblProtists"/>
        </authorList>
    </citation>
    <scope>IDENTIFICATION</scope>
</reference>
<feature type="transmembrane region" description="Helical" evidence="2">
    <location>
        <begin position="1467"/>
        <end position="1487"/>
    </location>
</feature>
<dbReference type="SMART" id="SM00034">
    <property type="entry name" value="CLECT"/>
    <property type="match status" value="1"/>
</dbReference>
<feature type="region of interest" description="Disordered" evidence="1">
    <location>
        <begin position="510"/>
        <end position="563"/>
    </location>
</feature>
<feature type="transmembrane region" description="Helical" evidence="2">
    <location>
        <begin position="1075"/>
        <end position="1100"/>
    </location>
</feature>
<proteinExistence type="predicted"/>
<keyword evidence="2" id="KW-1133">Transmembrane helix</keyword>
<feature type="transmembrane region" description="Helical" evidence="2">
    <location>
        <begin position="1561"/>
        <end position="1581"/>
    </location>
</feature>
<dbReference type="Gene3D" id="3.40.50.11350">
    <property type="match status" value="1"/>
</dbReference>
<reference evidence="5" key="1">
    <citation type="journal article" date="2013" name="Nature">
        <title>Pan genome of the phytoplankton Emiliania underpins its global distribution.</title>
        <authorList>
            <person name="Read B.A."/>
            <person name="Kegel J."/>
            <person name="Klute M.J."/>
            <person name="Kuo A."/>
            <person name="Lefebvre S.C."/>
            <person name="Maumus F."/>
            <person name="Mayer C."/>
            <person name="Miller J."/>
            <person name="Monier A."/>
            <person name="Salamov A."/>
            <person name="Young J."/>
            <person name="Aguilar M."/>
            <person name="Claverie J.M."/>
            <person name="Frickenhaus S."/>
            <person name="Gonzalez K."/>
            <person name="Herman E.K."/>
            <person name="Lin Y.C."/>
            <person name="Napier J."/>
            <person name="Ogata H."/>
            <person name="Sarno A.F."/>
            <person name="Shmutz J."/>
            <person name="Schroeder D."/>
            <person name="de Vargas C."/>
            <person name="Verret F."/>
            <person name="von Dassow P."/>
            <person name="Valentin K."/>
            <person name="Van de Peer Y."/>
            <person name="Wheeler G."/>
            <person name="Dacks J.B."/>
            <person name="Delwiche C.F."/>
            <person name="Dyhrman S.T."/>
            <person name="Glockner G."/>
            <person name="John U."/>
            <person name="Richards T."/>
            <person name="Worden A.Z."/>
            <person name="Zhang X."/>
            <person name="Grigoriev I.V."/>
            <person name="Allen A.E."/>
            <person name="Bidle K."/>
            <person name="Borodovsky M."/>
            <person name="Bowler C."/>
            <person name="Brownlee C."/>
            <person name="Cock J.M."/>
            <person name="Elias M."/>
            <person name="Gladyshev V.N."/>
            <person name="Groth M."/>
            <person name="Guda C."/>
            <person name="Hadaegh A."/>
            <person name="Iglesias-Rodriguez M.D."/>
            <person name="Jenkins J."/>
            <person name="Jones B.M."/>
            <person name="Lawson T."/>
            <person name="Leese F."/>
            <person name="Lindquist E."/>
            <person name="Lobanov A."/>
            <person name="Lomsadze A."/>
            <person name="Malik S.B."/>
            <person name="Marsh M.E."/>
            <person name="Mackinder L."/>
            <person name="Mock T."/>
            <person name="Mueller-Roeber B."/>
            <person name="Pagarete A."/>
            <person name="Parker M."/>
            <person name="Probert I."/>
            <person name="Quesneville H."/>
            <person name="Raines C."/>
            <person name="Rensing S.A."/>
            <person name="Riano-Pachon D.M."/>
            <person name="Richier S."/>
            <person name="Rokitta S."/>
            <person name="Shiraiwa Y."/>
            <person name="Soanes D.M."/>
            <person name="van der Giezen M."/>
            <person name="Wahlund T.M."/>
            <person name="Williams B."/>
            <person name="Wilson W."/>
            <person name="Wolfe G."/>
            <person name="Wurch L.L."/>
        </authorList>
    </citation>
    <scope>NUCLEOTIDE SEQUENCE</scope>
</reference>
<dbReference type="HOGENOM" id="CLU_236300_0_0_1"/>
<dbReference type="GO" id="GO:0046921">
    <property type="term" value="F:alpha-(1-&gt;6)-fucosyltransferase activity"/>
    <property type="evidence" value="ECO:0007669"/>
    <property type="project" value="TreeGrafter"/>
</dbReference>
<dbReference type="Gene3D" id="1.20.1250.20">
    <property type="entry name" value="MFS general substrate transporter like domains"/>
    <property type="match status" value="1"/>
</dbReference>
<dbReference type="InterPro" id="IPR036259">
    <property type="entry name" value="MFS_trans_sf"/>
</dbReference>
<feature type="transmembrane region" description="Helical" evidence="2">
    <location>
        <begin position="1530"/>
        <end position="1555"/>
    </location>
</feature>
<feature type="domain" description="C-type lectin" evidence="3">
    <location>
        <begin position="945"/>
        <end position="1046"/>
    </location>
</feature>
<protein>
    <recommendedName>
        <fullName evidence="3">C-type lectin domain-containing protein</fullName>
    </recommendedName>
</protein>